<name>A0A3B0TG77_9ZZZZ</name>
<dbReference type="AlphaFoldDB" id="A0A3B0TG77"/>
<dbReference type="InterPro" id="IPR052898">
    <property type="entry name" value="ACAD10-like"/>
</dbReference>
<dbReference type="InterPro" id="IPR041726">
    <property type="entry name" value="ACAD10_11_N"/>
</dbReference>
<feature type="domain" description="Aminoglycoside phosphotransferase" evidence="2">
    <location>
        <begin position="40"/>
        <end position="266"/>
    </location>
</feature>
<dbReference type="EMBL" id="UOEL01000138">
    <property type="protein sequence ID" value="VAW16938.1"/>
    <property type="molecule type" value="Genomic_DNA"/>
</dbReference>
<dbReference type="SUPFAM" id="SSF56112">
    <property type="entry name" value="Protein kinase-like (PK-like)"/>
    <property type="match status" value="1"/>
</dbReference>
<gene>
    <name evidence="3" type="ORF">MNBD_BACTEROID03-11</name>
</gene>
<proteinExistence type="predicted"/>
<dbReference type="InterPro" id="IPR002575">
    <property type="entry name" value="Aminoglycoside_PTrfase"/>
</dbReference>
<keyword evidence="1" id="KW-1133">Transmembrane helix</keyword>
<reference evidence="3" key="1">
    <citation type="submission" date="2018-06" db="EMBL/GenBank/DDBJ databases">
        <authorList>
            <person name="Zhirakovskaya E."/>
        </authorList>
    </citation>
    <scope>NUCLEOTIDE SEQUENCE</scope>
</reference>
<dbReference type="PANTHER" id="PTHR47829:SF1">
    <property type="entry name" value="HAD FAMILY PHOSPHATASE"/>
    <property type="match status" value="1"/>
</dbReference>
<keyword evidence="1" id="KW-0472">Membrane</keyword>
<protein>
    <submittedName>
        <fullName evidence="3">POSSIBLE ACYL-COA DEHYDROGENASE FADE36</fullName>
    </submittedName>
</protein>
<dbReference type="Gene3D" id="3.90.1200.10">
    <property type="match status" value="1"/>
</dbReference>
<dbReference type="InterPro" id="IPR011009">
    <property type="entry name" value="Kinase-like_dom_sf"/>
</dbReference>
<evidence type="ECO:0000313" key="3">
    <source>
        <dbReference type="EMBL" id="VAW16938.1"/>
    </source>
</evidence>
<dbReference type="PANTHER" id="PTHR47829">
    <property type="entry name" value="HYDROLASE, PUTATIVE (AFU_ORTHOLOGUE AFUA_1G12880)-RELATED"/>
    <property type="match status" value="1"/>
</dbReference>
<accession>A0A3B0TG77</accession>
<keyword evidence="1" id="KW-0812">Transmembrane</keyword>
<evidence type="ECO:0000259" key="2">
    <source>
        <dbReference type="Pfam" id="PF01636"/>
    </source>
</evidence>
<dbReference type="CDD" id="cd05154">
    <property type="entry name" value="ACAD10_11_N-like"/>
    <property type="match status" value="1"/>
</dbReference>
<evidence type="ECO:0000256" key="1">
    <source>
        <dbReference type="SAM" id="Phobius"/>
    </source>
</evidence>
<dbReference type="Gene3D" id="3.30.200.20">
    <property type="entry name" value="Phosphorylase Kinase, domain 1"/>
    <property type="match status" value="1"/>
</dbReference>
<dbReference type="Pfam" id="PF01636">
    <property type="entry name" value="APH"/>
    <property type="match status" value="1"/>
</dbReference>
<feature type="transmembrane region" description="Helical" evidence="1">
    <location>
        <begin position="300"/>
        <end position="321"/>
    </location>
</feature>
<sequence>MPKEQKQQVRKGEELNEETLKQFLYKNNLINLVYSELLVVQFTHGYSNLTYLLKIENKEYVLRRPPKGAIKRGHDMGREYRVQTALNGSFSKVPKMYAYTDDATVIGASFYIMEKVKGIILNYRKAKELAIPSSEYSIIADSWLNTLIELHQVDFKSLGLSDLGKPNGYVERQVTNWGKQYLKAATDDVPAAEKVMRWMQDNQPRTYNHSLIHNDYKYDNVVFEDNRWQAVTAVLDWEMATLGDPMMDLGTSLGYWTMQGDHKFVKQGIPSPTIFDGNPSRSGIVEQYAKKSGKQVDHLVFYYVYGLFKIAVIAQQIYYRFKMGYTTDKRFANLNQASALCCNVALKAIQTNKID</sequence>
<organism evidence="3">
    <name type="scientific">hydrothermal vent metagenome</name>
    <dbReference type="NCBI Taxonomy" id="652676"/>
    <lineage>
        <taxon>unclassified sequences</taxon>
        <taxon>metagenomes</taxon>
        <taxon>ecological metagenomes</taxon>
    </lineage>
</organism>